<dbReference type="Proteomes" id="UP000749559">
    <property type="component" value="Unassembled WGS sequence"/>
</dbReference>
<evidence type="ECO:0000313" key="3">
    <source>
        <dbReference type="Proteomes" id="UP000749559"/>
    </source>
</evidence>
<name>A0A8J1U184_OWEFU</name>
<feature type="region of interest" description="Disordered" evidence="1">
    <location>
        <begin position="538"/>
        <end position="564"/>
    </location>
</feature>
<feature type="compositionally biased region" description="Basic and acidic residues" evidence="1">
    <location>
        <begin position="11"/>
        <end position="29"/>
    </location>
</feature>
<feature type="compositionally biased region" description="Low complexity" evidence="1">
    <location>
        <begin position="538"/>
        <end position="554"/>
    </location>
</feature>
<reference evidence="2" key="1">
    <citation type="submission" date="2022-03" db="EMBL/GenBank/DDBJ databases">
        <authorList>
            <person name="Martin C."/>
        </authorList>
    </citation>
    <scope>NUCLEOTIDE SEQUENCE</scope>
</reference>
<dbReference type="AlphaFoldDB" id="A0A8J1U184"/>
<dbReference type="EMBL" id="CAIIXF020000006">
    <property type="protein sequence ID" value="CAH1787223.1"/>
    <property type="molecule type" value="Genomic_DNA"/>
</dbReference>
<sequence length="661" mass="73535">MGPKKRGRKKVITEGKDPQVAKSKEPDSKRPRRTCRTNESHVKLTKMPTFTTSLNDSNKNHPDSEDFFPLSQAGKLIPTFGKKTKKPKELSSESKGRVILENNEATTSKDINYTGTSNIYAYVANNDKSTTKTNLDKIDNKTIINSDIEKLKIDRDGVVDECPISKDSHLSAIIDDIVDNLSEEALKTIDEADIGDKDQNNTSQINDDERSLINEKNLAVDKVPLDGENMKIPIDDKNVSNNDSLSMAHPVCVKESGYNVSLCKDKAIDGDDGTKDGNATGCAMTRNNNAKCVNIDSTYHNDIKDTNKEQVEDQVEKYIPNPEESNKDNPQDGDLKQNANIHCRDIVQYVNVLTSVPTMDTAHSKATNLRVSEFEERDTGVTTVSNITNHSITRDTTKLELAQLPIKMKPTENNKSECENIITDDDKANITQGQTNIDLSKSLIKEVVKSNSIVKPPDSPREEDNTSKLHVPTTIEGCDTLHETTPECSRLSKAKEPHMELTTEGAKSNSVTFDSQDFMDITDSQLCDLDEDMLISSRIDDSSSSTSMQTNDSLTTTGAHHSVDLGPPQFSTTSSMGLTHNLRCTPTPATVAPTKAHPPQGNFQQEASLQVDIKTTRELKNLTTELMRLNVLLTKTQRDIDIFEKQRQIQKQRQLEKVQQW</sequence>
<keyword evidence="3" id="KW-1185">Reference proteome</keyword>
<evidence type="ECO:0000313" key="2">
    <source>
        <dbReference type="EMBL" id="CAH1787223.1"/>
    </source>
</evidence>
<accession>A0A8J1U184</accession>
<protein>
    <submittedName>
        <fullName evidence="2">Uncharacterized protein</fullName>
    </submittedName>
</protein>
<gene>
    <name evidence="2" type="ORF">OFUS_LOCUS12973</name>
</gene>
<feature type="compositionally biased region" description="Basic residues" evidence="1">
    <location>
        <begin position="1"/>
        <end position="10"/>
    </location>
</feature>
<comment type="caution">
    <text evidence="2">The sequence shown here is derived from an EMBL/GenBank/DDBJ whole genome shotgun (WGS) entry which is preliminary data.</text>
</comment>
<proteinExistence type="predicted"/>
<organism evidence="2 3">
    <name type="scientific">Owenia fusiformis</name>
    <name type="common">Polychaete worm</name>
    <dbReference type="NCBI Taxonomy" id="6347"/>
    <lineage>
        <taxon>Eukaryota</taxon>
        <taxon>Metazoa</taxon>
        <taxon>Spiralia</taxon>
        <taxon>Lophotrochozoa</taxon>
        <taxon>Annelida</taxon>
        <taxon>Polychaeta</taxon>
        <taxon>Sedentaria</taxon>
        <taxon>Canalipalpata</taxon>
        <taxon>Sabellida</taxon>
        <taxon>Oweniida</taxon>
        <taxon>Oweniidae</taxon>
        <taxon>Owenia</taxon>
    </lineage>
</organism>
<evidence type="ECO:0000256" key="1">
    <source>
        <dbReference type="SAM" id="MobiDB-lite"/>
    </source>
</evidence>
<feature type="region of interest" description="Disordered" evidence="1">
    <location>
        <begin position="1"/>
        <end position="42"/>
    </location>
</feature>